<keyword evidence="1" id="KW-0140">cGMP</keyword>
<feature type="domain" description="PDEase" evidence="5">
    <location>
        <begin position="848"/>
        <end position="1163"/>
    </location>
</feature>
<dbReference type="InterPro" id="IPR003607">
    <property type="entry name" value="HD/PDEase_dom"/>
</dbReference>
<dbReference type="InterPro" id="IPR023088">
    <property type="entry name" value="PDEase"/>
</dbReference>
<dbReference type="Gene3D" id="3.30.450.40">
    <property type="match status" value="3"/>
</dbReference>
<dbReference type="SMART" id="SM00065">
    <property type="entry name" value="GAF"/>
    <property type="match status" value="3"/>
</dbReference>
<evidence type="ECO:0000313" key="7">
    <source>
        <dbReference type="Proteomes" id="UP001470230"/>
    </source>
</evidence>
<evidence type="ECO:0000313" key="6">
    <source>
        <dbReference type="EMBL" id="KAK8891628.1"/>
    </source>
</evidence>
<accession>A0ABR2KL03</accession>
<proteinExistence type="predicted"/>
<dbReference type="InterPro" id="IPR029016">
    <property type="entry name" value="GAF-like_dom_sf"/>
</dbReference>
<name>A0ABR2KL03_9EUKA</name>
<dbReference type="PANTHER" id="PTHR11347">
    <property type="entry name" value="CYCLIC NUCLEOTIDE PHOSPHODIESTERASE"/>
    <property type="match status" value="1"/>
</dbReference>
<organism evidence="6 7">
    <name type="scientific">Tritrichomonas musculus</name>
    <dbReference type="NCBI Taxonomy" id="1915356"/>
    <lineage>
        <taxon>Eukaryota</taxon>
        <taxon>Metamonada</taxon>
        <taxon>Parabasalia</taxon>
        <taxon>Tritrichomonadida</taxon>
        <taxon>Tritrichomonadidae</taxon>
        <taxon>Tritrichomonas</taxon>
    </lineage>
</organism>
<feature type="region of interest" description="Disordered" evidence="4">
    <location>
        <begin position="689"/>
        <end position="736"/>
    </location>
</feature>
<dbReference type="SUPFAM" id="SSF109604">
    <property type="entry name" value="HD-domain/PDEase-like"/>
    <property type="match status" value="1"/>
</dbReference>
<feature type="compositionally biased region" description="Low complexity" evidence="4">
    <location>
        <begin position="691"/>
        <end position="727"/>
    </location>
</feature>
<dbReference type="EMBL" id="JAPFFF010000004">
    <property type="protein sequence ID" value="KAK8891628.1"/>
    <property type="molecule type" value="Genomic_DNA"/>
</dbReference>
<sequence length="1163" mass="129248">MNFNFGNLSPGRAVMSPSFGQRGNAFGADTETDNIFNRIIKADFDNANQGDMGFGEDSSQRLPYPSGSSRFSFNNGGNAQLSMNQGPITPQDVVAKLNDDPSLMKALITGEGFSPDDAYRTFSSFTNETFNAALAEIIQQMYRLSIIDSLCSSMGQLQDVESSLSELESTLSEAFNDREVIIWYNVPTAQVLYSPTNKARVTPNVGIIGNAANHGKRRTISNPKTSGWYKEETDSKFFESAMCAVCSPLLDPLTHQLISVISFASKSSWTNFDEILLDHLETKLPHLLASLKVSAIKIRSTLAVVYSATGNELKQRPLMSNACQSLKTALNCEVAQIFLVDWQRGLLEFYASGAGKKIRVPLSDGGIAANVAIEGKLVNVSVASDDPHFGKTLDDEYRSRPVIAAPMINESSPNHEIFGVAVARAKRGNSVFDQHDVILLESLAAVTARTLSNFYRYRDDVLSLKRVLTAQDHYIELLTTAESLSSVIDKDKLFEMIMSRSSKLVSADRCSLFTTDRKREYLLSKVASGTSRSIVLPISQGIAGHVATTGQLLNIADAYEDERFNKDVDLSTGYRTKSILCLPIIGRGEAIIGVTQMINKQGEKGVFTDNDINLMKAFNVFCGIALSNANLFDDTNTMKRRVEGLLNLAMLMSREQSLPLILEHISESAIQLINAERCTVYLMDNSKTKLSTNTSMNSNPNTTRSAGSNRSSQSNLQLQNQGQNQAQQPPPTDITTRNGIAAEVVKTKTLINIHDATKDTRYDPSEDQRTGFVTHNLLAAPIINNEDGTVLGIVQLLNKVPGYDGLVFTEDDERLVTAMASFAGFSIAKVKLQDMNAQSAAMFDLFNGGIEQVNIVLQQMHLSEEEEDFLRSPQADTRKVRLDQRMRLIMNCFLHYNLLEKLNIPFVLFFQTLMLLQAVSRDLPYHNMNHALDTLQCLFTILNLTGENKNFDDIELFALLLAALMHDTGHTGENGGYVARSQLPLDILFKNQPASQTSHANAAIQMLTNKKVNIIDGLPQGEQQKFWNVFVQLILSSGTYKEADFVQLWKSGDHSKLNVMRLFIKIASMSNVARPYDIAMNHATLLRKELEQVYQEEKLISGNVPDSKLQDIIGMQIEQKQLKFSQEIVLPLLEIAAAKWRPLDVFRQQLLENMRKWKDIVNK</sequence>
<dbReference type="Pfam" id="PF00233">
    <property type="entry name" value="PDEase_I"/>
    <property type="match status" value="1"/>
</dbReference>
<dbReference type="Proteomes" id="UP001470230">
    <property type="component" value="Unassembled WGS sequence"/>
</dbReference>
<dbReference type="InterPro" id="IPR002073">
    <property type="entry name" value="PDEase_catalytic_dom"/>
</dbReference>
<evidence type="ECO:0000256" key="2">
    <source>
        <dbReference type="ARBA" id="ARBA00022723"/>
    </source>
</evidence>
<dbReference type="PRINTS" id="PR00387">
    <property type="entry name" value="PDIESTERASE1"/>
</dbReference>
<dbReference type="InterPro" id="IPR036971">
    <property type="entry name" value="PDEase_catalytic_dom_sf"/>
</dbReference>
<dbReference type="SMART" id="SM00471">
    <property type="entry name" value="HDc"/>
    <property type="match status" value="1"/>
</dbReference>
<evidence type="ECO:0000256" key="3">
    <source>
        <dbReference type="ARBA" id="ARBA00022801"/>
    </source>
</evidence>
<evidence type="ECO:0000256" key="4">
    <source>
        <dbReference type="SAM" id="MobiDB-lite"/>
    </source>
</evidence>
<dbReference type="InterPro" id="IPR003018">
    <property type="entry name" value="GAF"/>
</dbReference>
<dbReference type="PROSITE" id="PS51845">
    <property type="entry name" value="PDEASE_I_2"/>
    <property type="match status" value="1"/>
</dbReference>
<protein>
    <recommendedName>
        <fullName evidence="5">PDEase domain-containing protein</fullName>
    </recommendedName>
</protein>
<gene>
    <name evidence="6" type="ORF">M9Y10_028847</name>
</gene>
<keyword evidence="3" id="KW-0378">Hydrolase</keyword>
<keyword evidence="7" id="KW-1185">Reference proteome</keyword>
<dbReference type="Pfam" id="PF01590">
    <property type="entry name" value="GAF"/>
    <property type="match status" value="3"/>
</dbReference>
<evidence type="ECO:0000256" key="1">
    <source>
        <dbReference type="ARBA" id="ARBA00022535"/>
    </source>
</evidence>
<evidence type="ECO:0000259" key="5">
    <source>
        <dbReference type="PROSITE" id="PS51845"/>
    </source>
</evidence>
<comment type="caution">
    <text evidence="6">The sequence shown here is derived from an EMBL/GenBank/DDBJ whole genome shotgun (WGS) entry which is preliminary data.</text>
</comment>
<keyword evidence="2" id="KW-0479">Metal-binding</keyword>
<reference evidence="6 7" key="1">
    <citation type="submission" date="2024-04" db="EMBL/GenBank/DDBJ databases">
        <title>Tritrichomonas musculus Genome.</title>
        <authorList>
            <person name="Alves-Ferreira E."/>
            <person name="Grigg M."/>
            <person name="Lorenzi H."/>
            <person name="Galac M."/>
        </authorList>
    </citation>
    <scope>NUCLEOTIDE SEQUENCE [LARGE SCALE GENOMIC DNA]</scope>
    <source>
        <strain evidence="6 7">EAF2021</strain>
    </source>
</reference>
<dbReference type="SUPFAM" id="SSF55781">
    <property type="entry name" value="GAF domain-like"/>
    <property type="match status" value="4"/>
</dbReference>
<dbReference type="Gene3D" id="1.10.1300.10">
    <property type="entry name" value="3'5'-cyclic nucleotide phosphodiesterase, catalytic domain"/>
    <property type="match status" value="1"/>
</dbReference>